<dbReference type="RefSeq" id="WP_400194562.1">
    <property type="nucleotide sequence ID" value="NZ_CAYAYE010000042.1"/>
</dbReference>
<organism evidence="1 2">
    <name type="scientific">Candidatus Methanomassiliicoccus intestinalis</name>
    <dbReference type="NCBI Taxonomy" id="1406512"/>
    <lineage>
        <taxon>Archaea</taxon>
        <taxon>Methanobacteriati</taxon>
        <taxon>Thermoplasmatota</taxon>
        <taxon>Thermoplasmata</taxon>
        <taxon>Methanomassiliicoccales</taxon>
        <taxon>Methanomassiliicoccaceae</taxon>
        <taxon>Methanomassiliicoccus</taxon>
    </lineage>
</organism>
<dbReference type="InterPro" id="IPR036390">
    <property type="entry name" value="WH_DNA-bd_sf"/>
</dbReference>
<protein>
    <submittedName>
        <fullName evidence="1">Uncharacterized protein</fullName>
    </submittedName>
</protein>
<dbReference type="Gene3D" id="1.10.10.10">
    <property type="entry name" value="Winged helix-like DNA-binding domain superfamily/Winged helix DNA-binding domain"/>
    <property type="match status" value="1"/>
</dbReference>
<sequence length="99" mass="11548">MKSQHRNILSMRYSTDVLVTVLESKERCKFSDLNEFVTNYSTLNSLLSAFEKEGLVMIEEVMRPHYTRYIDLTDKGREIAEHLKQANKLLNETGDGNEY</sequence>
<dbReference type="EMBL" id="LVVT01000007">
    <property type="protein sequence ID" value="TQS83922.1"/>
    <property type="molecule type" value="Genomic_DNA"/>
</dbReference>
<gene>
    <name evidence="1" type="ORF">A3207_06220</name>
</gene>
<dbReference type="InterPro" id="IPR036388">
    <property type="entry name" value="WH-like_DNA-bd_sf"/>
</dbReference>
<dbReference type="SUPFAM" id="SSF46785">
    <property type="entry name" value="Winged helix' DNA-binding domain"/>
    <property type="match status" value="1"/>
</dbReference>
<evidence type="ECO:0000313" key="2">
    <source>
        <dbReference type="Proteomes" id="UP000752814"/>
    </source>
</evidence>
<name>A0A8J8PG83_9ARCH</name>
<accession>A0A8J8PG83</accession>
<evidence type="ECO:0000313" key="1">
    <source>
        <dbReference type="EMBL" id="TQS83922.1"/>
    </source>
</evidence>
<proteinExistence type="predicted"/>
<comment type="caution">
    <text evidence="1">The sequence shown here is derived from an EMBL/GenBank/DDBJ whole genome shotgun (WGS) entry which is preliminary data.</text>
</comment>
<dbReference type="AlphaFoldDB" id="A0A8J8PG83"/>
<reference evidence="1" key="1">
    <citation type="submission" date="2016-03" db="EMBL/GenBank/DDBJ databases">
        <authorList>
            <person name="Borrel G."/>
            <person name="Mccann A."/>
            <person name="O'Toole P.W."/>
        </authorList>
    </citation>
    <scope>NUCLEOTIDE SEQUENCE</scope>
    <source>
        <strain evidence="1">183</strain>
    </source>
</reference>
<dbReference type="Proteomes" id="UP000752814">
    <property type="component" value="Unassembled WGS sequence"/>
</dbReference>